<name>S0DEQ7_9ZZZZ</name>
<protein>
    <submittedName>
        <fullName evidence="5">Glycoside hydrolase family 3 protein</fullName>
    </submittedName>
</protein>
<dbReference type="InterPro" id="IPR036881">
    <property type="entry name" value="Glyco_hydro_3_C_sf"/>
</dbReference>
<dbReference type="Gene3D" id="3.40.50.1700">
    <property type="entry name" value="Glycoside hydrolase family 3 C-terminal domain"/>
    <property type="match status" value="1"/>
</dbReference>
<dbReference type="Pfam" id="PF00933">
    <property type="entry name" value="Glyco_hydro_3"/>
    <property type="match status" value="1"/>
</dbReference>
<dbReference type="PANTHER" id="PTHR42715">
    <property type="entry name" value="BETA-GLUCOSIDASE"/>
    <property type="match status" value="1"/>
</dbReference>
<accession>S0DEQ7</accession>
<dbReference type="EMBL" id="HF548302">
    <property type="protein sequence ID" value="CCO21439.1"/>
    <property type="molecule type" value="Genomic_DNA"/>
</dbReference>
<keyword evidence="2 5" id="KW-0378">Hydrolase</keyword>
<sequence>MKKLIFSLAAVLVCGAVATQVLAQEAPQLRADNIDEVMAAMTLDEKVTLLIGTGMAGFDGSNTVIGATQNLVPGAAGTSNPIPRLGIPAIVLADGPAGLRIAPTRKGDKNTYYCTGFPIATVMGSTWNTALVEEVGRAMGNEVLEYGADVLLAPALNLHRNPLCGRNFEYYSEDPLLAGKITAAMVRGIQGNGVGTSIKHFAANNQETNRNANDARMTTRTLREMYLRGFEIAVKESAPWTVMSSYNKVNGTYTPESRDLLTDILRGEWGFEGLVMTDWFGGKDAAATVHAGNDLMMPGHPGQKQVIMAALENGSLDIADIDTNVRRMLELIVRTPRFKGYKYSNKPDLTAHAAVTRSSAAEGMVLLKNDGDALPLAAGVKEISLFGITSYDFIAGGTGSGDVNKAYVVSLEQGLLSAGYVINADGRRMYADHIAAEKAKDKPGDNPMMAFFNKKRIPETVPAGHFLEEQAKASDAAVITIGRSSGEFVDRKLEGDFLLTADEIALMKEVKAAFAKEGKKTLVILNIGGVVETASWKDIPDAILLAWQPGQEGGNTVADILKGAVNPSGKLPMTFPVNYFDAPSSANFPWDYKFEFSMGMFTGGDPKGDEPEVRNVDYTVYEEGIYVGYRFFNTFGKQVSYPFGYGLSYTTFEYSGFAVAAAGDGYNVSVNVKNTGRAAGKEVVQLYVGAPAAGFNTRATEELLAFAKTAELAPGASETVVMHFSAEDLRRYDGQRSAWVVDKGVYKLMVGASSRDLRGFLSLDIPHEIVVLQTENLMAPAEQIT</sequence>
<evidence type="ECO:0000256" key="1">
    <source>
        <dbReference type="ARBA" id="ARBA00005336"/>
    </source>
</evidence>
<dbReference type="InterPro" id="IPR013783">
    <property type="entry name" value="Ig-like_fold"/>
</dbReference>
<dbReference type="InterPro" id="IPR036962">
    <property type="entry name" value="Glyco_hydro_3_N_sf"/>
</dbReference>
<dbReference type="Gene3D" id="3.20.20.300">
    <property type="entry name" value="Glycoside hydrolase, family 3, N-terminal domain"/>
    <property type="match status" value="1"/>
</dbReference>
<reference evidence="5" key="2">
    <citation type="journal article" date="2013" name="Biotechnol. Biofuels">
        <title>Mining for hemicellulases in the fungus-growing termite Pseudacanthotermes militaris using functional metagenomics.</title>
        <authorList>
            <person name="Bastien G."/>
            <person name="Arnal G."/>
            <person name="Bozonnet S."/>
            <person name="Laguerre S."/>
            <person name="Ferreira F."/>
            <person name="Faure R."/>
            <person name="Henrissat B."/>
            <person name="Lefevre F."/>
            <person name="Robe P."/>
            <person name="Bouchez O."/>
            <person name="Noirot C."/>
            <person name="Dumon C."/>
            <person name="O'Donohue M."/>
        </authorList>
    </citation>
    <scope>NUCLEOTIDE SEQUENCE</scope>
</reference>
<dbReference type="Pfam" id="PF14310">
    <property type="entry name" value="Fn3-like"/>
    <property type="match status" value="1"/>
</dbReference>
<dbReference type="PANTHER" id="PTHR42715:SF10">
    <property type="entry name" value="BETA-GLUCOSIDASE"/>
    <property type="match status" value="1"/>
</dbReference>
<feature type="non-terminal residue" evidence="5">
    <location>
        <position position="785"/>
    </location>
</feature>
<evidence type="ECO:0000259" key="4">
    <source>
        <dbReference type="SMART" id="SM01217"/>
    </source>
</evidence>
<dbReference type="SMART" id="SM01217">
    <property type="entry name" value="Fn3_like"/>
    <property type="match status" value="1"/>
</dbReference>
<dbReference type="PROSITE" id="PS00775">
    <property type="entry name" value="GLYCOSYL_HYDROL_F3"/>
    <property type="match status" value="1"/>
</dbReference>
<dbReference type="AlphaFoldDB" id="S0DEQ7"/>
<dbReference type="Gene3D" id="2.60.40.10">
    <property type="entry name" value="Immunoglobulins"/>
    <property type="match status" value="1"/>
</dbReference>
<dbReference type="GO" id="GO:0005975">
    <property type="term" value="P:carbohydrate metabolic process"/>
    <property type="evidence" value="ECO:0007669"/>
    <property type="project" value="InterPro"/>
</dbReference>
<dbReference type="InterPro" id="IPR002772">
    <property type="entry name" value="Glyco_hydro_3_C"/>
</dbReference>
<dbReference type="InterPro" id="IPR017853">
    <property type="entry name" value="GH"/>
</dbReference>
<evidence type="ECO:0000256" key="3">
    <source>
        <dbReference type="ARBA" id="ARBA00023277"/>
    </source>
</evidence>
<reference evidence="5" key="1">
    <citation type="submission" date="2012-10" db="EMBL/GenBank/DDBJ databases">
        <authorList>
            <person name="Sandrine L."/>
        </authorList>
    </citation>
    <scope>NUCLEOTIDE SEQUENCE</scope>
</reference>
<organism evidence="5">
    <name type="scientific">termite gut metagenome</name>
    <dbReference type="NCBI Taxonomy" id="433724"/>
    <lineage>
        <taxon>unclassified sequences</taxon>
        <taxon>metagenomes</taxon>
        <taxon>organismal metagenomes</taxon>
    </lineage>
</organism>
<comment type="similarity">
    <text evidence="1">Belongs to the glycosyl hydrolase 3 family.</text>
</comment>
<dbReference type="InterPro" id="IPR019800">
    <property type="entry name" value="Glyco_hydro_3_AS"/>
</dbReference>
<feature type="domain" description="Fibronectin type III-like" evidence="4">
    <location>
        <begin position="682"/>
        <end position="754"/>
    </location>
</feature>
<dbReference type="InterPro" id="IPR050288">
    <property type="entry name" value="Cellulose_deg_GH3"/>
</dbReference>
<dbReference type="InterPro" id="IPR001764">
    <property type="entry name" value="Glyco_hydro_3_N"/>
</dbReference>
<dbReference type="GO" id="GO:0004553">
    <property type="term" value="F:hydrolase activity, hydrolyzing O-glycosyl compounds"/>
    <property type="evidence" value="ECO:0007669"/>
    <property type="project" value="InterPro"/>
</dbReference>
<dbReference type="SUPFAM" id="SSF52279">
    <property type="entry name" value="Beta-D-glucan exohydrolase, C-terminal domain"/>
    <property type="match status" value="1"/>
</dbReference>
<gene>
    <name evidence="5" type="ORF">BN138_627</name>
</gene>
<dbReference type="PRINTS" id="PR00133">
    <property type="entry name" value="GLHYDRLASE3"/>
</dbReference>
<dbReference type="Pfam" id="PF01915">
    <property type="entry name" value="Glyco_hydro_3_C"/>
    <property type="match status" value="1"/>
</dbReference>
<proteinExistence type="inferred from homology"/>
<dbReference type="SUPFAM" id="SSF51445">
    <property type="entry name" value="(Trans)glycosidases"/>
    <property type="match status" value="1"/>
</dbReference>
<evidence type="ECO:0000256" key="2">
    <source>
        <dbReference type="ARBA" id="ARBA00022801"/>
    </source>
</evidence>
<evidence type="ECO:0000313" key="5">
    <source>
        <dbReference type="EMBL" id="CCO21439.1"/>
    </source>
</evidence>
<keyword evidence="3" id="KW-0119">Carbohydrate metabolism</keyword>
<dbReference type="InterPro" id="IPR026891">
    <property type="entry name" value="Fn3-like"/>
</dbReference>